<keyword evidence="2" id="KW-0808">Transferase</keyword>
<sequence>MSGERRRGLARAPAEDAALPIPDAAVTVLDDSGMAGSYPGCVTPLTQSFALRMRSSAWRSVLRAAGVPETGIAAHAELFEALIGRVDGRLYDNLISWYRALALLPGFAATRGTMDAVLGLDRPLPPEIVAAIGARRPGRGLAGLVDRARLVRPGLRLLGRALLLRRTVAAFRARIDAALAHHADELQSMPLSALAHEYRRIEADLIERWDAPPLNAVLCVIGVSASRRLLGRWAGAAGLARHQEILLGRDGGLAAEPARRIRRMAAMVAGDAVLIARLAAGDRAAPARHPGLAREIAAYLARFADRCPAELKLESVPLDEDPRPLLAAIAAAARRPAPDPANGVADLEALFAGRPLRRLLGAGLMAWVKARLDEREILRWEHARLVGRIRKLVLAIGGQLHAHGLIAGPRDVLFLTLPEIMGAIRGSGATADLRGLVAVRRADMAAASARPDPPRRLIVRGAVAGGSMPPTLGLAAAPAGPERIGQPGSPGLVRGRARLAGERGEALQPGEILVARHADPGWLAAFATASAVVAERGGPFSPTAMAARAFGIPCVLGLEGATQWLRSGDMLEVDGAAGLVRKLQG</sequence>
<dbReference type="RefSeq" id="WP_307277501.1">
    <property type="nucleotide sequence ID" value="NZ_JAUSVX010000010.1"/>
</dbReference>
<dbReference type="PANTHER" id="PTHR43615">
    <property type="entry name" value="PHOSPHOENOLPYRUVATE SYNTHASE-RELATED"/>
    <property type="match status" value="1"/>
</dbReference>
<evidence type="ECO:0000259" key="1">
    <source>
        <dbReference type="Pfam" id="PF00391"/>
    </source>
</evidence>
<evidence type="ECO:0000313" key="3">
    <source>
        <dbReference type="Proteomes" id="UP001242480"/>
    </source>
</evidence>
<organism evidence="2 3">
    <name type="scientific">Labrys wisconsinensis</name>
    <dbReference type="NCBI Taxonomy" id="425677"/>
    <lineage>
        <taxon>Bacteria</taxon>
        <taxon>Pseudomonadati</taxon>
        <taxon>Pseudomonadota</taxon>
        <taxon>Alphaproteobacteria</taxon>
        <taxon>Hyphomicrobiales</taxon>
        <taxon>Xanthobacteraceae</taxon>
        <taxon>Labrys</taxon>
    </lineage>
</organism>
<proteinExistence type="predicted"/>
<dbReference type="EMBL" id="JAUSVX010000010">
    <property type="protein sequence ID" value="MDQ0471773.1"/>
    <property type="molecule type" value="Genomic_DNA"/>
</dbReference>
<dbReference type="InterPro" id="IPR051549">
    <property type="entry name" value="PEP_Utilizing_Enz"/>
</dbReference>
<keyword evidence="3" id="KW-1185">Reference proteome</keyword>
<keyword evidence="2" id="KW-0670">Pyruvate</keyword>
<gene>
    <name evidence="2" type="ORF">QO011_004800</name>
</gene>
<dbReference type="GO" id="GO:0008986">
    <property type="term" value="F:pyruvate, water dikinase activity"/>
    <property type="evidence" value="ECO:0007669"/>
    <property type="project" value="UniProtKB-EC"/>
</dbReference>
<feature type="domain" description="PEP-utilising enzyme mobile" evidence="1">
    <location>
        <begin position="508"/>
        <end position="578"/>
    </location>
</feature>
<dbReference type="EC" id="2.7.9.2" evidence="2"/>
<dbReference type="PANTHER" id="PTHR43615:SF1">
    <property type="entry name" value="PPDK_N DOMAIN-CONTAINING PROTEIN"/>
    <property type="match status" value="1"/>
</dbReference>
<dbReference type="InterPro" id="IPR008279">
    <property type="entry name" value="PEP-util_enz_mobile_dom"/>
</dbReference>
<dbReference type="Pfam" id="PF00391">
    <property type="entry name" value="PEP-utilizers"/>
    <property type="match status" value="1"/>
</dbReference>
<evidence type="ECO:0000313" key="2">
    <source>
        <dbReference type="EMBL" id="MDQ0471773.1"/>
    </source>
</evidence>
<dbReference type="Proteomes" id="UP001242480">
    <property type="component" value="Unassembled WGS sequence"/>
</dbReference>
<name>A0ABU0JBW4_9HYPH</name>
<dbReference type="InterPro" id="IPR036637">
    <property type="entry name" value="Phosphohistidine_dom_sf"/>
</dbReference>
<accession>A0ABU0JBW4</accession>
<dbReference type="SUPFAM" id="SSF52009">
    <property type="entry name" value="Phosphohistidine domain"/>
    <property type="match status" value="1"/>
</dbReference>
<dbReference type="Gene3D" id="3.50.30.10">
    <property type="entry name" value="Phosphohistidine domain"/>
    <property type="match status" value="1"/>
</dbReference>
<protein>
    <submittedName>
        <fullName evidence="2">Pyruvate,water dikinase</fullName>
        <ecNumber evidence="2">2.7.9.2</ecNumber>
    </submittedName>
</protein>
<comment type="caution">
    <text evidence="2">The sequence shown here is derived from an EMBL/GenBank/DDBJ whole genome shotgun (WGS) entry which is preliminary data.</text>
</comment>
<reference evidence="2 3" key="1">
    <citation type="submission" date="2023-07" db="EMBL/GenBank/DDBJ databases">
        <title>Genomic Encyclopedia of Type Strains, Phase IV (KMG-IV): sequencing the most valuable type-strain genomes for metagenomic binning, comparative biology and taxonomic classification.</title>
        <authorList>
            <person name="Goeker M."/>
        </authorList>
    </citation>
    <scope>NUCLEOTIDE SEQUENCE [LARGE SCALE GENOMIC DNA]</scope>
    <source>
        <strain evidence="2 3">DSM 19619</strain>
    </source>
</reference>